<dbReference type="InterPro" id="IPR034804">
    <property type="entry name" value="SQR/QFR_C/D"/>
</dbReference>
<keyword evidence="11" id="KW-0408">Iron</keyword>
<reference evidence="13" key="1">
    <citation type="submission" date="2020-06" db="EMBL/GenBank/DDBJ databases">
        <authorList>
            <consortium name="Plant Systems Biology data submission"/>
        </authorList>
    </citation>
    <scope>NUCLEOTIDE SEQUENCE</scope>
    <source>
        <strain evidence="13">D6</strain>
    </source>
</reference>
<dbReference type="GO" id="GO:0005743">
    <property type="term" value="C:mitochondrial inner membrane"/>
    <property type="evidence" value="ECO:0007669"/>
    <property type="project" value="UniProtKB-SubCell"/>
</dbReference>
<keyword evidence="5 12" id="KW-0999">Mitochondrion inner membrane</keyword>
<keyword evidence="7" id="KW-1133">Transmembrane helix</keyword>
<comment type="caution">
    <text evidence="13">The sequence shown here is derived from an EMBL/GenBank/DDBJ whole genome shotgun (WGS) entry which is preliminary data.</text>
</comment>
<evidence type="ECO:0000256" key="12">
    <source>
        <dbReference type="RuleBase" id="RU364031"/>
    </source>
</evidence>
<evidence type="ECO:0000256" key="8">
    <source>
        <dbReference type="ARBA" id="ARBA00023128"/>
    </source>
</evidence>
<accession>A0A9N8HJH9</accession>
<feature type="binding site" description="axial binding residue" evidence="11">
    <location>
        <position position="74"/>
    </location>
    <ligand>
        <name>heme b</name>
        <dbReference type="ChEBI" id="CHEBI:60344"/>
        <note>ligand shared with SDHC</note>
    </ligand>
    <ligandPart>
        <name>Fe</name>
        <dbReference type="ChEBI" id="CHEBI:18248"/>
    </ligandPart>
</feature>
<keyword evidence="3" id="KW-0813">Transport</keyword>
<evidence type="ECO:0000256" key="1">
    <source>
        <dbReference type="ARBA" id="ARBA00004448"/>
    </source>
</evidence>
<dbReference type="GO" id="GO:0006121">
    <property type="term" value="P:mitochondrial electron transport, succinate to ubiquinone"/>
    <property type="evidence" value="ECO:0007669"/>
    <property type="project" value="TreeGrafter"/>
</dbReference>
<dbReference type="AlphaFoldDB" id="A0A9N8HJH9"/>
<keyword evidence="6 12" id="KW-0809">Transit peptide</keyword>
<proteinExistence type="inferred from homology"/>
<keyword evidence="8 12" id="KW-0496">Mitochondrion</keyword>
<evidence type="ECO:0000256" key="4">
    <source>
        <dbReference type="ARBA" id="ARBA00022692"/>
    </source>
</evidence>
<keyword evidence="14" id="KW-1185">Reference proteome</keyword>
<dbReference type="PANTHER" id="PTHR13337:SF2">
    <property type="entry name" value="SUCCINATE DEHYDROGENASE [UBIQUINONE] CYTOCHROME B SMALL SUBUNIT, MITOCHONDRIAL"/>
    <property type="match status" value="1"/>
</dbReference>
<dbReference type="GO" id="GO:0020037">
    <property type="term" value="F:heme binding"/>
    <property type="evidence" value="ECO:0007669"/>
    <property type="project" value="TreeGrafter"/>
</dbReference>
<comment type="subcellular location">
    <subcellularLocation>
        <location evidence="1 12">Mitochondrion inner membrane</location>
        <topology evidence="1 12">Multi-pass membrane protein</topology>
    </subcellularLocation>
</comment>
<dbReference type="GO" id="GO:0006099">
    <property type="term" value="P:tricarboxylic acid cycle"/>
    <property type="evidence" value="ECO:0007669"/>
    <property type="project" value="TreeGrafter"/>
</dbReference>
<keyword evidence="11" id="KW-0479">Metal-binding</keyword>
<dbReference type="EMBL" id="CAICTM010000766">
    <property type="protein sequence ID" value="CAB9516206.1"/>
    <property type="molecule type" value="Genomic_DNA"/>
</dbReference>
<evidence type="ECO:0000256" key="6">
    <source>
        <dbReference type="ARBA" id="ARBA00022946"/>
    </source>
</evidence>
<evidence type="ECO:0000256" key="5">
    <source>
        <dbReference type="ARBA" id="ARBA00022792"/>
    </source>
</evidence>
<dbReference type="Gene3D" id="1.20.1300.10">
    <property type="entry name" value="Fumarate reductase/succinate dehydrogenase, transmembrane subunit"/>
    <property type="match status" value="1"/>
</dbReference>
<dbReference type="PANTHER" id="PTHR13337">
    <property type="entry name" value="SUCCINATE DEHYDROGENASE"/>
    <property type="match status" value="1"/>
</dbReference>
<keyword evidence="9 12" id="KW-0472">Membrane</keyword>
<evidence type="ECO:0000313" key="14">
    <source>
        <dbReference type="Proteomes" id="UP001153069"/>
    </source>
</evidence>
<name>A0A9N8HJH9_9STRA</name>
<evidence type="ECO:0000256" key="9">
    <source>
        <dbReference type="ARBA" id="ARBA00023136"/>
    </source>
</evidence>
<evidence type="ECO:0000256" key="3">
    <source>
        <dbReference type="ARBA" id="ARBA00022448"/>
    </source>
</evidence>
<comment type="similarity">
    <text evidence="2 12">Belongs to the CybS family.</text>
</comment>
<dbReference type="InterPro" id="IPR007992">
    <property type="entry name" value="CybS"/>
</dbReference>
<sequence>MFRYTGTTRSVVKRAVRKFSGSPLEADSGGLATRGHHAMILALTVATPVYLVLPEESSVSRGLGVLLTGNIAAHSWIGMNYVCTDYVPKVSKALLGPSRYFNAGLAIITFVGLTKMSLSSPGGIKGAVRGLWNPPAAAPAEKK</sequence>
<gene>
    <name evidence="13" type="ORF">SEMRO_767_G199530.1</name>
</gene>
<dbReference type="Proteomes" id="UP001153069">
    <property type="component" value="Unassembled WGS sequence"/>
</dbReference>
<dbReference type="GO" id="GO:0046872">
    <property type="term" value="F:metal ion binding"/>
    <property type="evidence" value="ECO:0007669"/>
    <property type="project" value="UniProtKB-KW"/>
</dbReference>
<evidence type="ECO:0000256" key="10">
    <source>
        <dbReference type="PIRSR" id="PIRSR607992-1"/>
    </source>
</evidence>
<dbReference type="OrthoDB" id="18577at2759"/>
<organism evidence="13 14">
    <name type="scientific">Seminavis robusta</name>
    <dbReference type="NCBI Taxonomy" id="568900"/>
    <lineage>
        <taxon>Eukaryota</taxon>
        <taxon>Sar</taxon>
        <taxon>Stramenopiles</taxon>
        <taxon>Ochrophyta</taxon>
        <taxon>Bacillariophyta</taxon>
        <taxon>Bacillariophyceae</taxon>
        <taxon>Bacillariophycidae</taxon>
        <taxon>Naviculales</taxon>
        <taxon>Naviculaceae</taxon>
        <taxon>Seminavis</taxon>
    </lineage>
</organism>
<evidence type="ECO:0000313" key="13">
    <source>
        <dbReference type="EMBL" id="CAB9516206.1"/>
    </source>
</evidence>
<evidence type="ECO:0000256" key="7">
    <source>
        <dbReference type="ARBA" id="ARBA00022989"/>
    </source>
</evidence>
<evidence type="ECO:0000256" key="2">
    <source>
        <dbReference type="ARBA" id="ARBA00007294"/>
    </source>
</evidence>
<dbReference type="GO" id="GO:0048039">
    <property type="term" value="F:ubiquinone binding"/>
    <property type="evidence" value="ECO:0007669"/>
    <property type="project" value="TreeGrafter"/>
</dbReference>
<evidence type="ECO:0000256" key="11">
    <source>
        <dbReference type="PIRSR" id="PIRSR607992-2"/>
    </source>
</evidence>
<protein>
    <recommendedName>
        <fullName evidence="12">Succinate dehydrogenase [ubiquinone] cytochrome b small subunit</fullName>
    </recommendedName>
</protein>
<keyword evidence="4" id="KW-0812">Transmembrane</keyword>
<feature type="binding site" evidence="10">
    <location>
        <position position="86"/>
    </location>
    <ligand>
        <name>a ubiquinone</name>
        <dbReference type="ChEBI" id="CHEBI:16389"/>
        <note>ligand shared with IP/SDHB</note>
    </ligand>
</feature>